<organism evidence="2 3">
    <name type="scientific">Jannaschia aquimarina</name>
    <dbReference type="NCBI Taxonomy" id="935700"/>
    <lineage>
        <taxon>Bacteria</taxon>
        <taxon>Pseudomonadati</taxon>
        <taxon>Pseudomonadota</taxon>
        <taxon>Alphaproteobacteria</taxon>
        <taxon>Rhodobacterales</taxon>
        <taxon>Roseobacteraceae</taxon>
        <taxon>Jannaschia</taxon>
    </lineage>
</organism>
<feature type="transmembrane region" description="Helical" evidence="1">
    <location>
        <begin position="177"/>
        <end position="197"/>
    </location>
</feature>
<dbReference type="PANTHER" id="PTHR43535:SF1">
    <property type="entry name" value="PHOSPHATIDATE CYTIDYLYLTRANSFERASE"/>
    <property type="match status" value="1"/>
</dbReference>
<keyword evidence="2" id="KW-0808">Transferase</keyword>
<dbReference type="GO" id="GO:0005886">
    <property type="term" value="C:plasma membrane"/>
    <property type="evidence" value="ECO:0007669"/>
    <property type="project" value="TreeGrafter"/>
</dbReference>
<dbReference type="Pfam" id="PF01148">
    <property type="entry name" value="CTP_transf_1"/>
    <property type="match status" value="1"/>
</dbReference>
<name>A0A0D1ELI2_9RHOB</name>
<dbReference type="GO" id="GO:0009273">
    <property type="term" value="P:peptidoglycan-based cell wall biogenesis"/>
    <property type="evidence" value="ECO:0007669"/>
    <property type="project" value="TreeGrafter"/>
</dbReference>
<dbReference type="OrthoDB" id="9799199at2"/>
<protein>
    <submittedName>
        <fullName evidence="2">CdsA_1 protein</fullName>
        <ecNumber evidence="2">2.7.7.41</ecNumber>
    </submittedName>
</protein>
<feature type="transmembrane region" description="Helical" evidence="1">
    <location>
        <begin position="242"/>
        <end position="265"/>
    </location>
</feature>
<comment type="caution">
    <text evidence="2">The sequence shown here is derived from an EMBL/GenBank/DDBJ whole genome shotgun (WGS) entry which is preliminary data.</text>
</comment>
<reference evidence="2 3" key="1">
    <citation type="submission" date="2015-02" db="EMBL/GenBank/DDBJ databases">
        <title>Genome Sequence of Jannaschia aquimarina DSM28248, a member of the Roseobacter clade.</title>
        <authorList>
            <person name="Voget S."/>
            <person name="Daniel R."/>
        </authorList>
    </citation>
    <scope>NUCLEOTIDE SEQUENCE [LARGE SCALE GENOMIC DNA]</scope>
    <source>
        <strain evidence="2 3">GSW-M26</strain>
    </source>
</reference>
<dbReference type="RefSeq" id="WP_043918441.1">
    <property type="nucleotide sequence ID" value="NZ_FZPF01000003.1"/>
</dbReference>
<feature type="transmembrane region" description="Helical" evidence="1">
    <location>
        <begin position="44"/>
        <end position="69"/>
    </location>
</feature>
<sequence length="308" mass="33509">MALELALLFGGLFLVLIVASVVTDYIAPRIDAETLANLRDRLRAWWAMIGILAVAFLLGRAGLIILFAFCSFAVLREFFTLVDRTRADHYALFGSFALALPIQYAAIWIEWYGFYSIYIPVYAFLLAPVLSVLRGQTEGFLARVSQVQWGLMIAVFCISHVPALLSLDIPGFEGRQILLVAFLLLVVQSSDVLQYVWGKTLGRTKLAPQVSPSKTWEGLIGGVLSASVIGALLHGLTPFGPVAAFGMAFLAAIMGAFGGLVLSAIKRDRGVKDWGHGIAGHGGFLDRLDGVAFAAPVFFHLTRYAWTP</sequence>
<accession>A0A0D1ELI2</accession>
<feature type="transmembrane region" description="Helical" evidence="1">
    <location>
        <begin position="90"/>
        <end position="109"/>
    </location>
</feature>
<dbReference type="EC" id="2.7.7.41" evidence="2"/>
<dbReference type="Proteomes" id="UP000032232">
    <property type="component" value="Unassembled WGS sequence"/>
</dbReference>
<feature type="transmembrane region" description="Helical" evidence="1">
    <location>
        <begin position="147"/>
        <end position="165"/>
    </location>
</feature>
<dbReference type="STRING" id="935700.jaqu_16020"/>
<proteinExistence type="predicted"/>
<keyword evidence="1" id="KW-0812">Transmembrane</keyword>
<evidence type="ECO:0000313" key="3">
    <source>
        <dbReference type="Proteomes" id="UP000032232"/>
    </source>
</evidence>
<keyword evidence="1" id="KW-1133">Transmembrane helix</keyword>
<keyword evidence="1" id="KW-0472">Membrane</keyword>
<dbReference type="EMBL" id="JYFE01000028">
    <property type="protein sequence ID" value="KIT16635.1"/>
    <property type="molecule type" value="Genomic_DNA"/>
</dbReference>
<feature type="transmembrane region" description="Helical" evidence="1">
    <location>
        <begin position="218"/>
        <end position="236"/>
    </location>
</feature>
<evidence type="ECO:0000313" key="2">
    <source>
        <dbReference type="EMBL" id="KIT16635.1"/>
    </source>
</evidence>
<dbReference type="PATRIC" id="fig|935700.4.peg.1659"/>
<dbReference type="PANTHER" id="PTHR43535">
    <property type="entry name" value="PHOSPHATIDATE CYTIDYLYLTRANSFERASE"/>
    <property type="match status" value="1"/>
</dbReference>
<dbReference type="AlphaFoldDB" id="A0A0D1ELI2"/>
<feature type="transmembrane region" description="Helical" evidence="1">
    <location>
        <begin position="115"/>
        <end position="135"/>
    </location>
</feature>
<gene>
    <name evidence="2" type="primary">cdsA_1</name>
    <name evidence="2" type="ORF">jaqu_16020</name>
</gene>
<keyword evidence="3" id="KW-1185">Reference proteome</keyword>
<evidence type="ECO:0000256" key="1">
    <source>
        <dbReference type="SAM" id="Phobius"/>
    </source>
</evidence>
<keyword evidence="2" id="KW-0548">Nucleotidyltransferase</keyword>
<dbReference type="GO" id="GO:0004605">
    <property type="term" value="F:phosphatidate cytidylyltransferase activity"/>
    <property type="evidence" value="ECO:0007669"/>
    <property type="project" value="UniProtKB-EC"/>
</dbReference>